<proteinExistence type="predicted"/>
<sequence>MGTRVPCYRLNELCSQDPFAQGIVPETSNICRLVEEYIIVWRGNEKSRTKIVRDAVDDVMMLPIAYVVEEVDDVIVYIEEGQEVEEIHDVIKDDDVDVVKKQRKLSKNVLKKTKKVVEKTLNKEKVKKRFQDDFIVMKSGNRGAETLQLFSHRVSEMTEAYWRPLL</sequence>
<reference evidence="1" key="2">
    <citation type="submission" date="2022-01" db="EMBL/GenBank/DDBJ databases">
        <authorList>
            <person name="Yamashiro T."/>
            <person name="Shiraishi A."/>
            <person name="Satake H."/>
            <person name="Nakayama K."/>
        </authorList>
    </citation>
    <scope>NUCLEOTIDE SEQUENCE</scope>
</reference>
<organism evidence="1 2">
    <name type="scientific">Tanacetum coccineum</name>
    <dbReference type="NCBI Taxonomy" id="301880"/>
    <lineage>
        <taxon>Eukaryota</taxon>
        <taxon>Viridiplantae</taxon>
        <taxon>Streptophyta</taxon>
        <taxon>Embryophyta</taxon>
        <taxon>Tracheophyta</taxon>
        <taxon>Spermatophyta</taxon>
        <taxon>Magnoliopsida</taxon>
        <taxon>eudicotyledons</taxon>
        <taxon>Gunneridae</taxon>
        <taxon>Pentapetalae</taxon>
        <taxon>asterids</taxon>
        <taxon>campanulids</taxon>
        <taxon>Asterales</taxon>
        <taxon>Asteraceae</taxon>
        <taxon>Asteroideae</taxon>
        <taxon>Anthemideae</taxon>
        <taxon>Anthemidinae</taxon>
        <taxon>Tanacetum</taxon>
    </lineage>
</organism>
<comment type="caution">
    <text evidence="1">The sequence shown here is derived from an EMBL/GenBank/DDBJ whole genome shotgun (WGS) entry which is preliminary data.</text>
</comment>
<evidence type="ECO:0000313" key="2">
    <source>
        <dbReference type="Proteomes" id="UP001151760"/>
    </source>
</evidence>
<protein>
    <submittedName>
        <fullName evidence="1">Uncharacterized protein</fullName>
    </submittedName>
</protein>
<name>A0ABQ5CUP5_9ASTR</name>
<evidence type="ECO:0000313" key="1">
    <source>
        <dbReference type="EMBL" id="GJT30454.1"/>
    </source>
</evidence>
<accession>A0ABQ5CUP5</accession>
<dbReference type="EMBL" id="BQNB010014627">
    <property type="protein sequence ID" value="GJT30454.1"/>
    <property type="molecule type" value="Genomic_DNA"/>
</dbReference>
<gene>
    <name evidence="1" type="ORF">Tco_0910729</name>
</gene>
<reference evidence="1" key="1">
    <citation type="journal article" date="2022" name="Int. J. Mol. Sci.">
        <title>Draft Genome of Tanacetum Coccineum: Genomic Comparison of Closely Related Tanacetum-Family Plants.</title>
        <authorList>
            <person name="Yamashiro T."/>
            <person name="Shiraishi A."/>
            <person name="Nakayama K."/>
            <person name="Satake H."/>
        </authorList>
    </citation>
    <scope>NUCLEOTIDE SEQUENCE</scope>
</reference>
<keyword evidence="2" id="KW-1185">Reference proteome</keyword>
<dbReference type="Proteomes" id="UP001151760">
    <property type="component" value="Unassembled WGS sequence"/>
</dbReference>